<dbReference type="Proteomes" id="UP000245802">
    <property type="component" value="Chromosome"/>
</dbReference>
<evidence type="ECO:0000259" key="2">
    <source>
        <dbReference type="Pfam" id="PF13360"/>
    </source>
</evidence>
<name>A0A2Z3GQP5_9BACT</name>
<dbReference type="PANTHER" id="PTHR19879:SF9">
    <property type="entry name" value="TRANSCRIPTION INITIATION FACTOR TFIID SUBUNIT 5"/>
    <property type="match status" value="1"/>
</dbReference>
<dbReference type="KEGG" id="gog:C1280_00255"/>
<evidence type="ECO:0000313" key="3">
    <source>
        <dbReference type="EMBL" id="AWM35608.1"/>
    </source>
</evidence>
<dbReference type="PROSITE" id="PS50082">
    <property type="entry name" value="WD_REPEATS_2"/>
    <property type="match status" value="1"/>
</dbReference>
<dbReference type="Pfam" id="PF00400">
    <property type="entry name" value="WD40"/>
    <property type="match status" value="1"/>
</dbReference>
<dbReference type="InterPro" id="IPR002372">
    <property type="entry name" value="PQQ_rpt_dom"/>
</dbReference>
<dbReference type="AlphaFoldDB" id="A0A2Z3GQP5"/>
<dbReference type="InterPro" id="IPR015943">
    <property type="entry name" value="WD40/YVTN_repeat-like_dom_sf"/>
</dbReference>
<proteinExistence type="predicted"/>
<sequence length="502" mass="53534">MGCSPRRSHVVRSWPDHRPTTHHAQILRQRNCVSPREITDLRFDRAGRLTALADGALVTWDAATGRVASRSGPFPIGKPVWSSRWAVSADCGRVFRTDSSHRFADVSDTGTGKIVWAEEGFHLGFVHAEFDQTGRRVFAAHSGRVIAFDGQSGKTLWTATAGTGRGAVGTALAVNPDGRSVALAGGWAATRRAGTMGLFDAATGKPLWAGESDGFEAVALTFAPDGRTLYAVEAGENYTVARVRAYSTGTGKVVTTFNVPTPLPRVAIVSPDGRTLAVASGRHVHLLEPLTGRLRHTFIGHEGRVSALRFRPDGRVLAAASPDAPVLLWDVYGTSADRRPLPAPDALGKGWDDLAGADAQVAFRAVRLLAAGSDAIPVLRERMKAVRPPDLKTVNQWVADLSSADFATRERASAALAKVARLVEPELRKAREASEWPEVRQRLDAVLAHAKPAGEELRVVRAVEVVEAIGTPAAAKLLGEWAEAGGLLAQEAKAAGKRLSGK</sequence>
<accession>A0A2Z3GQP5</accession>
<dbReference type="SMART" id="SM00320">
    <property type="entry name" value="WD40"/>
    <property type="match status" value="2"/>
</dbReference>
<dbReference type="SUPFAM" id="SSF50998">
    <property type="entry name" value="Quinoprotein alcohol dehydrogenase-like"/>
    <property type="match status" value="1"/>
</dbReference>
<gene>
    <name evidence="3" type="ORF">C1280_00255</name>
</gene>
<dbReference type="PANTHER" id="PTHR19879">
    <property type="entry name" value="TRANSCRIPTION INITIATION FACTOR TFIID"/>
    <property type="match status" value="1"/>
</dbReference>
<keyword evidence="1" id="KW-0853">WD repeat</keyword>
<evidence type="ECO:0000256" key="1">
    <source>
        <dbReference type="PROSITE-ProRule" id="PRU00221"/>
    </source>
</evidence>
<dbReference type="InterPro" id="IPR011047">
    <property type="entry name" value="Quinoprotein_ADH-like_sf"/>
</dbReference>
<dbReference type="Gene3D" id="2.130.10.10">
    <property type="entry name" value="YVTN repeat-like/Quinoprotein amine dehydrogenase"/>
    <property type="match status" value="2"/>
</dbReference>
<dbReference type="InterPro" id="IPR001680">
    <property type="entry name" value="WD40_rpt"/>
</dbReference>
<dbReference type="PROSITE" id="PS50294">
    <property type="entry name" value="WD_REPEATS_REGION"/>
    <property type="match status" value="1"/>
</dbReference>
<protein>
    <recommendedName>
        <fullName evidence="2">Pyrrolo-quinoline quinone repeat domain-containing protein</fullName>
    </recommendedName>
</protein>
<evidence type="ECO:0000313" key="4">
    <source>
        <dbReference type="Proteomes" id="UP000245802"/>
    </source>
</evidence>
<feature type="domain" description="Pyrrolo-quinoline quinone repeat" evidence="2">
    <location>
        <begin position="53"/>
        <end position="254"/>
    </location>
</feature>
<feature type="repeat" description="WD" evidence="1">
    <location>
        <begin position="298"/>
        <end position="331"/>
    </location>
</feature>
<dbReference type="EMBL" id="CP025958">
    <property type="protein sequence ID" value="AWM35608.1"/>
    <property type="molecule type" value="Genomic_DNA"/>
</dbReference>
<keyword evidence="4" id="KW-1185">Reference proteome</keyword>
<organism evidence="3 4">
    <name type="scientific">Gemmata obscuriglobus</name>
    <dbReference type="NCBI Taxonomy" id="114"/>
    <lineage>
        <taxon>Bacteria</taxon>
        <taxon>Pseudomonadati</taxon>
        <taxon>Planctomycetota</taxon>
        <taxon>Planctomycetia</taxon>
        <taxon>Gemmatales</taxon>
        <taxon>Gemmataceae</taxon>
        <taxon>Gemmata</taxon>
    </lineage>
</organism>
<reference evidence="3 4" key="1">
    <citation type="submission" date="2018-01" db="EMBL/GenBank/DDBJ databases">
        <title>G. obscuriglobus.</title>
        <authorList>
            <person name="Franke J."/>
            <person name="Blomberg W."/>
            <person name="Selmecki A."/>
        </authorList>
    </citation>
    <scope>NUCLEOTIDE SEQUENCE [LARGE SCALE GENOMIC DNA]</scope>
    <source>
        <strain evidence="3 4">DSM 5831</strain>
    </source>
</reference>
<dbReference type="Pfam" id="PF13360">
    <property type="entry name" value="PQQ_2"/>
    <property type="match status" value="1"/>
</dbReference>